<proteinExistence type="predicted"/>
<organism evidence="2 3">
    <name type="scientific">Tanacetum coccineum</name>
    <dbReference type="NCBI Taxonomy" id="301880"/>
    <lineage>
        <taxon>Eukaryota</taxon>
        <taxon>Viridiplantae</taxon>
        <taxon>Streptophyta</taxon>
        <taxon>Embryophyta</taxon>
        <taxon>Tracheophyta</taxon>
        <taxon>Spermatophyta</taxon>
        <taxon>Magnoliopsida</taxon>
        <taxon>eudicotyledons</taxon>
        <taxon>Gunneridae</taxon>
        <taxon>Pentapetalae</taxon>
        <taxon>asterids</taxon>
        <taxon>campanulids</taxon>
        <taxon>Asterales</taxon>
        <taxon>Asteraceae</taxon>
        <taxon>Asteroideae</taxon>
        <taxon>Anthemideae</taxon>
        <taxon>Anthemidinae</taxon>
        <taxon>Tanacetum</taxon>
    </lineage>
</organism>
<keyword evidence="3" id="KW-1185">Reference proteome</keyword>
<name>A0ABQ4YAS0_9ASTR</name>
<protein>
    <submittedName>
        <fullName evidence="2">Uncharacterized protein</fullName>
    </submittedName>
</protein>
<dbReference type="EMBL" id="BQNB010010255">
    <property type="protein sequence ID" value="GJS74790.1"/>
    <property type="molecule type" value="Genomic_DNA"/>
</dbReference>
<dbReference type="Proteomes" id="UP001151760">
    <property type="component" value="Unassembled WGS sequence"/>
</dbReference>
<gene>
    <name evidence="2" type="ORF">Tco_0707631</name>
</gene>
<evidence type="ECO:0000313" key="3">
    <source>
        <dbReference type="Proteomes" id="UP001151760"/>
    </source>
</evidence>
<accession>A0ABQ4YAS0</accession>
<reference evidence="2" key="2">
    <citation type="submission" date="2022-01" db="EMBL/GenBank/DDBJ databases">
        <authorList>
            <person name="Yamashiro T."/>
            <person name="Shiraishi A."/>
            <person name="Satake H."/>
            <person name="Nakayama K."/>
        </authorList>
    </citation>
    <scope>NUCLEOTIDE SEQUENCE</scope>
</reference>
<evidence type="ECO:0000256" key="1">
    <source>
        <dbReference type="SAM" id="MobiDB-lite"/>
    </source>
</evidence>
<feature type="region of interest" description="Disordered" evidence="1">
    <location>
        <begin position="21"/>
        <end position="69"/>
    </location>
</feature>
<comment type="caution">
    <text evidence="2">The sequence shown here is derived from an EMBL/GenBank/DDBJ whole genome shotgun (WGS) entry which is preliminary data.</text>
</comment>
<sequence length="86" mass="9365">MANSVIIIFISSDLTKSPWQTQNQANFYHPMKTTKPTGDVSPPGNTKKQSPPDLDTGGATDEKDDGDAADALAEYVVARETKRERV</sequence>
<reference evidence="2" key="1">
    <citation type="journal article" date="2022" name="Int. J. Mol. Sci.">
        <title>Draft Genome of Tanacetum Coccineum: Genomic Comparison of Closely Related Tanacetum-Family Plants.</title>
        <authorList>
            <person name="Yamashiro T."/>
            <person name="Shiraishi A."/>
            <person name="Nakayama K."/>
            <person name="Satake H."/>
        </authorList>
    </citation>
    <scope>NUCLEOTIDE SEQUENCE</scope>
</reference>
<evidence type="ECO:0000313" key="2">
    <source>
        <dbReference type="EMBL" id="GJS74790.1"/>
    </source>
</evidence>